<keyword evidence="2" id="KW-0012">Acyltransferase</keyword>
<evidence type="ECO:0000313" key="5">
    <source>
        <dbReference type="Proteomes" id="UP000034166"/>
    </source>
</evidence>
<dbReference type="PROSITE" id="PS51186">
    <property type="entry name" value="GNAT"/>
    <property type="match status" value="1"/>
</dbReference>
<evidence type="ECO:0000256" key="1">
    <source>
        <dbReference type="ARBA" id="ARBA00022679"/>
    </source>
</evidence>
<dbReference type="RefSeq" id="WP_046524886.1">
    <property type="nucleotide sequence ID" value="NZ_LAYY01000019.1"/>
</dbReference>
<dbReference type="InterPro" id="IPR050832">
    <property type="entry name" value="Bact_Acetyltransf"/>
</dbReference>
<dbReference type="GO" id="GO:0016747">
    <property type="term" value="F:acyltransferase activity, transferring groups other than amino-acyl groups"/>
    <property type="evidence" value="ECO:0007669"/>
    <property type="project" value="InterPro"/>
</dbReference>
<dbReference type="CDD" id="cd04301">
    <property type="entry name" value="NAT_SF"/>
    <property type="match status" value="1"/>
</dbReference>
<dbReference type="AlphaFoldDB" id="A0A0M2SVL4"/>
<dbReference type="InterPro" id="IPR000182">
    <property type="entry name" value="GNAT_dom"/>
</dbReference>
<organism evidence="4 5">
    <name type="scientific">Mesobacillus campisalis</name>
    <dbReference type="NCBI Taxonomy" id="1408103"/>
    <lineage>
        <taxon>Bacteria</taxon>
        <taxon>Bacillati</taxon>
        <taxon>Bacillota</taxon>
        <taxon>Bacilli</taxon>
        <taxon>Bacillales</taxon>
        <taxon>Bacillaceae</taxon>
        <taxon>Mesobacillus</taxon>
    </lineage>
</organism>
<dbReference type="Proteomes" id="UP000034166">
    <property type="component" value="Unassembled WGS sequence"/>
</dbReference>
<name>A0A0M2SVL4_9BACI</name>
<protein>
    <submittedName>
        <fullName evidence="4">Acetyltransferase</fullName>
    </submittedName>
</protein>
<dbReference type="PANTHER" id="PTHR43877">
    <property type="entry name" value="AMINOALKYLPHOSPHONATE N-ACETYLTRANSFERASE-RELATED-RELATED"/>
    <property type="match status" value="1"/>
</dbReference>
<dbReference type="EMBL" id="LAYY01000019">
    <property type="protein sequence ID" value="KKK37002.1"/>
    <property type="molecule type" value="Genomic_DNA"/>
</dbReference>
<feature type="domain" description="N-acetyltransferase" evidence="3">
    <location>
        <begin position="1"/>
        <end position="141"/>
    </location>
</feature>
<evidence type="ECO:0000256" key="2">
    <source>
        <dbReference type="ARBA" id="ARBA00023315"/>
    </source>
</evidence>
<comment type="caution">
    <text evidence="4">The sequence shown here is derived from an EMBL/GenBank/DDBJ whole genome shotgun (WGS) entry which is preliminary data.</text>
</comment>
<evidence type="ECO:0000259" key="3">
    <source>
        <dbReference type="PROSITE" id="PS51186"/>
    </source>
</evidence>
<reference evidence="4 5" key="1">
    <citation type="submission" date="2015-04" db="EMBL/GenBank/DDBJ databases">
        <title>Taxonomic description and genome sequence of Bacillus campisalis sp. nov., a novel member of the genus Bacillus isolated from solar saltern.</title>
        <authorList>
            <person name="Mathan Kumar R."/>
            <person name="Kaur G."/>
            <person name="Kumar A."/>
            <person name="Singh N.K."/>
            <person name="Kaur N."/>
            <person name="Kumar N."/>
            <person name="Mayilraj S."/>
        </authorList>
    </citation>
    <scope>NUCLEOTIDE SEQUENCE [LARGE SCALE GENOMIC DNA]</scope>
    <source>
        <strain evidence="4 5">SA2-6</strain>
    </source>
</reference>
<dbReference type="PATRIC" id="fig|1408103.3.peg.3695"/>
<dbReference type="Gene3D" id="3.40.630.30">
    <property type="match status" value="1"/>
</dbReference>
<gene>
    <name evidence="4" type="ORF">WQ57_16605</name>
</gene>
<keyword evidence="5" id="KW-1185">Reference proteome</keyword>
<dbReference type="OrthoDB" id="9796171at2"/>
<dbReference type="PANTHER" id="PTHR43877:SF2">
    <property type="entry name" value="AMINOALKYLPHOSPHONATE N-ACETYLTRANSFERASE-RELATED"/>
    <property type="match status" value="1"/>
</dbReference>
<evidence type="ECO:0000313" key="4">
    <source>
        <dbReference type="EMBL" id="KKK37002.1"/>
    </source>
</evidence>
<dbReference type="SUPFAM" id="SSF55729">
    <property type="entry name" value="Acyl-CoA N-acyltransferases (Nat)"/>
    <property type="match status" value="1"/>
</dbReference>
<sequence>MEVKLVQNEKELADAFSVRKTVFVGEQNVPVEEEIDHHEEESAHFVLYVNGEPSGAGRFRVVDGYGKVERICVLQQQRGTGAGMAIMEKIEDYAREKGMEKLKLNAQTHAIPFYGKLGYEVISEEFLDAGIPHKTMVKKIQ</sequence>
<accession>A0A0M2SVL4</accession>
<dbReference type="Pfam" id="PF13673">
    <property type="entry name" value="Acetyltransf_10"/>
    <property type="match status" value="1"/>
</dbReference>
<keyword evidence="1 4" id="KW-0808">Transferase</keyword>
<dbReference type="InterPro" id="IPR016181">
    <property type="entry name" value="Acyl_CoA_acyltransferase"/>
</dbReference>
<proteinExistence type="predicted"/>